<dbReference type="AlphaFoldDB" id="A0A0T6LWU5"/>
<evidence type="ECO:0000256" key="1">
    <source>
        <dbReference type="ARBA" id="ARBA00007664"/>
    </source>
</evidence>
<sequence>MHGATAAPADELEVRRVATLESLLGPESTAGYYRDSVGRMVVNVTSSTAAEQVRASGATPRVVRRSGVELAAALSTLEKSARIPGTAWAADPQSNQVVVRADETVSDTELAQLNGVITTLGDAARLERHRGRFSPYLAGGEPIYAGNIRCSAGFNVHRGNRHFTLTAGHCTAGRGKWFTDPRGQEELGDTVGSSFPGNDYGLLERTTAWVPRPGDVSLHDGRSQKIDKVGTAFVGQSVQRSGSTTGVRGGHVISVGTTVNYPQGTVTGLVGTDACAEPGDSGGPFFHGSQALGLTSGGNGDCASGGITYFQPVDEALNAYDVSLN</sequence>
<feature type="domain" description="Peptidase S1A alpha-lytic prodomain" evidence="11">
    <location>
        <begin position="65"/>
        <end position="113"/>
    </location>
</feature>
<dbReference type="GO" id="GO:0006508">
    <property type="term" value="P:proteolysis"/>
    <property type="evidence" value="ECO:0007669"/>
    <property type="project" value="UniProtKB-KW"/>
</dbReference>
<evidence type="ECO:0000313" key="13">
    <source>
        <dbReference type="Proteomes" id="UP000050867"/>
    </source>
</evidence>
<evidence type="ECO:0000259" key="11">
    <source>
        <dbReference type="Pfam" id="PF02983"/>
    </source>
</evidence>
<name>A0A0T6LWU5_WENVI</name>
<dbReference type="GO" id="GO:0004252">
    <property type="term" value="F:serine-type endopeptidase activity"/>
    <property type="evidence" value="ECO:0007669"/>
    <property type="project" value="InterPro"/>
</dbReference>
<evidence type="ECO:0000256" key="8">
    <source>
        <dbReference type="PIRSR" id="PIRSR001134-1"/>
    </source>
</evidence>
<feature type="disulfide bond" evidence="9">
    <location>
        <begin position="275"/>
        <end position="302"/>
    </location>
</feature>
<evidence type="ECO:0000256" key="2">
    <source>
        <dbReference type="ARBA" id="ARBA00022670"/>
    </source>
</evidence>
<keyword evidence="5" id="KW-0720">Serine protease</keyword>
<evidence type="ECO:0000256" key="6">
    <source>
        <dbReference type="ARBA" id="ARBA00023145"/>
    </source>
</evidence>
<feature type="active site" description="Charge relay system" evidence="8">
    <location>
        <position position="169"/>
    </location>
</feature>
<evidence type="ECO:0000256" key="3">
    <source>
        <dbReference type="ARBA" id="ARBA00022729"/>
    </source>
</evidence>
<dbReference type="InterPro" id="IPR018114">
    <property type="entry name" value="TRYPSIN_HIS"/>
</dbReference>
<evidence type="ECO:0000256" key="9">
    <source>
        <dbReference type="PIRSR" id="PIRSR001134-2"/>
    </source>
</evidence>
<dbReference type="CDD" id="cd21112">
    <property type="entry name" value="alphaLP-like"/>
    <property type="match status" value="1"/>
</dbReference>
<organism evidence="12 13">
    <name type="scientific">Wenjunlia vitaminophila</name>
    <name type="common">Streptomyces vitaminophilus</name>
    <dbReference type="NCBI Taxonomy" id="76728"/>
    <lineage>
        <taxon>Bacteria</taxon>
        <taxon>Bacillati</taxon>
        <taxon>Actinomycetota</taxon>
        <taxon>Actinomycetes</taxon>
        <taxon>Kitasatosporales</taxon>
        <taxon>Streptomycetaceae</taxon>
        <taxon>Wenjunlia</taxon>
    </lineage>
</organism>
<reference evidence="12 13" key="1">
    <citation type="submission" date="2015-10" db="EMBL/GenBank/DDBJ databases">
        <title>Draft genome sequence of pyrrolomycin-producing Streptomyces vitaminophilus.</title>
        <authorList>
            <person name="Graham D.E."/>
            <person name="Mahan K.M."/>
            <person name="Klingeman D.M."/>
            <person name="Hettich R.L."/>
            <person name="Parry R.J."/>
        </authorList>
    </citation>
    <scope>NUCLEOTIDE SEQUENCE [LARGE SCALE GENOMIC DNA]</scope>
    <source>
        <strain evidence="12 13">ATCC 31673</strain>
    </source>
</reference>
<dbReference type="PRINTS" id="PR00861">
    <property type="entry name" value="ALYTICPTASE"/>
</dbReference>
<comment type="similarity">
    <text evidence="1">Belongs to the peptidase S1 family.</text>
</comment>
<feature type="active site" description="Charge relay system" evidence="8">
    <location>
        <position position="281"/>
    </location>
</feature>
<dbReference type="InterPro" id="IPR004236">
    <property type="entry name" value="Pept_S1_alpha_lytic"/>
</dbReference>
<keyword evidence="2" id="KW-0645">Protease</keyword>
<comment type="caution">
    <text evidence="12">The sequence shown here is derived from an EMBL/GenBank/DDBJ whole genome shotgun (WGS) entry which is preliminary data.</text>
</comment>
<dbReference type="InterPro" id="IPR001316">
    <property type="entry name" value="Pept_S1A_streptogrisin"/>
</dbReference>
<protein>
    <submittedName>
        <fullName evidence="12">Streptogrisin</fullName>
    </submittedName>
</protein>
<keyword evidence="6" id="KW-0865">Zymogen</keyword>
<keyword evidence="4" id="KW-0378">Hydrolase</keyword>
<dbReference type="STRING" id="76728.AQ490_15775"/>
<feature type="active site" description="Charge relay system" evidence="8">
    <location>
        <position position="199"/>
    </location>
</feature>
<evidence type="ECO:0000256" key="5">
    <source>
        <dbReference type="ARBA" id="ARBA00022825"/>
    </source>
</evidence>
<dbReference type="InterPro" id="IPR001254">
    <property type="entry name" value="Trypsin_dom"/>
</dbReference>
<dbReference type="Pfam" id="PF02983">
    <property type="entry name" value="Pro_Al_protease"/>
    <property type="match status" value="1"/>
</dbReference>
<accession>A0A0T6LWU5</accession>
<dbReference type="eggNOG" id="COG0265">
    <property type="taxonomic scope" value="Bacteria"/>
</dbReference>
<dbReference type="Gene3D" id="2.40.10.10">
    <property type="entry name" value="Trypsin-like serine proteases"/>
    <property type="match status" value="2"/>
</dbReference>
<dbReference type="SUPFAM" id="SSF50494">
    <property type="entry name" value="Trypsin-like serine proteases"/>
    <property type="match status" value="1"/>
</dbReference>
<evidence type="ECO:0000259" key="10">
    <source>
        <dbReference type="Pfam" id="PF00089"/>
    </source>
</evidence>
<keyword evidence="3" id="KW-0732">Signal</keyword>
<dbReference type="PROSITE" id="PS00134">
    <property type="entry name" value="TRYPSIN_HIS"/>
    <property type="match status" value="1"/>
</dbReference>
<dbReference type="InterPro" id="IPR043504">
    <property type="entry name" value="Peptidase_S1_PA_chymotrypsin"/>
</dbReference>
<keyword evidence="13" id="KW-1185">Reference proteome</keyword>
<evidence type="ECO:0000256" key="7">
    <source>
        <dbReference type="ARBA" id="ARBA00023157"/>
    </source>
</evidence>
<evidence type="ECO:0000256" key="4">
    <source>
        <dbReference type="ARBA" id="ARBA00022801"/>
    </source>
</evidence>
<dbReference type="InterPro" id="IPR033116">
    <property type="entry name" value="TRYPSIN_SER"/>
</dbReference>
<dbReference type="InterPro" id="IPR009003">
    <property type="entry name" value="Peptidase_S1_PA"/>
</dbReference>
<keyword evidence="7 9" id="KW-1015">Disulfide bond</keyword>
<dbReference type="Pfam" id="PF00089">
    <property type="entry name" value="Trypsin"/>
    <property type="match status" value="1"/>
</dbReference>
<feature type="disulfide bond" evidence="9">
    <location>
        <begin position="150"/>
        <end position="170"/>
    </location>
</feature>
<dbReference type="Proteomes" id="UP000050867">
    <property type="component" value="Unassembled WGS sequence"/>
</dbReference>
<gene>
    <name evidence="12" type="ORF">AQ490_15775</name>
</gene>
<evidence type="ECO:0000313" key="12">
    <source>
        <dbReference type="EMBL" id="KRV50532.1"/>
    </source>
</evidence>
<proteinExistence type="inferred from homology"/>
<dbReference type="PROSITE" id="PS00135">
    <property type="entry name" value="TRYPSIN_SER"/>
    <property type="match status" value="1"/>
</dbReference>
<dbReference type="EMBL" id="LLZU01000005">
    <property type="protein sequence ID" value="KRV50532.1"/>
    <property type="molecule type" value="Genomic_DNA"/>
</dbReference>
<dbReference type="GO" id="GO:0005576">
    <property type="term" value="C:extracellular region"/>
    <property type="evidence" value="ECO:0007669"/>
    <property type="project" value="InterPro"/>
</dbReference>
<dbReference type="PIRSF" id="PIRSF001134">
    <property type="entry name" value="Streptogrisin"/>
    <property type="match status" value="1"/>
</dbReference>
<feature type="domain" description="Peptidase S1" evidence="10">
    <location>
        <begin position="139"/>
        <end position="317"/>
    </location>
</feature>